<dbReference type="EMBL" id="CM047741">
    <property type="protein sequence ID" value="KAJ0038219.1"/>
    <property type="molecule type" value="Genomic_DNA"/>
</dbReference>
<name>A0ACC0YIT7_9ROSI</name>
<sequence length="204" mass="23874">MTEDTSWLHHNIFHTKKGNEVKVSKRCCIQFSIGDKYQDEVWCDIVSMDACHLLLGRPWYYDRQALHDGYKNTYSFQKDEVRVMLTPMRPKNRLKKLEEPAAFVTRFGLKKACREINQVCLLLLFEENKVSLALPEEVKHLFQEFFDIVPDKVPPGLPPTQDIQHAIDFILGSIIPNKPTYHINFKEHDEDMRLDGESLLTPEE</sequence>
<reference evidence="2" key="1">
    <citation type="journal article" date="2023" name="G3 (Bethesda)">
        <title>Genome assembly and association tests identify interacting loci associated with vigor, precocity, and sex in interspecific pistachio rootstocks.</title>
        <authorList>
            <person name="Palmer W."/>
            <person name="Jacygrad E."/>
            <person name="Sagayaradj S."/>
            <person name="Cavanaugh K."/>
            <person name="Han R."/>
            <person name="Bertier L."/>
            <person name="Beede B."/>
            <person name="Kafkas S."/>
            <person name="Golino D."/>
            <person name="Preece J."/>
            <person name="Michelmore R."/>
        </authorList>
    </citation>
    <scope>NUCLEOTIDE SEQUENCE [LARGE SCALE GENOMIC DNA]</scope>
</reference>
<proteinExistence type="predicted"/>
<organism evidence="1 2">
    <name type="scientific">Pistacia integerrima</name>
    <dbReference type="NCBI Taxonomy" id="434235"/>
    <lineage>
        <taxon>Eukaryota</taxon>
        <taxon>Viridiplantae</taxon>
        <taxon>Streptophyta</taxon>
        <taxon>Embryophyta</taxon>
        <taxon>Tracheophyta</taxon>
        <taxon>Spermatophyta</taxon>
        <taxon>Magnoliopsida</taxon>
        <taxon>eudicotyledons</taxon>
        <taxon>Gunneridae</taxon>
        <taxon>Pentapetalae</taxon>
        <taxon>rosids</taxon>
        <taxon>malvids</taxon>
        <taxon>Sapindales</taxon>
        <taxon>Anacardiaceae</taxon>
        <taxon>Pistacia</taxon>
    </lineage>
</organism>
<protein>
    <submittedName>
        <fullName evidence="1">Uncharacterized protein</fullName>
    </submittedName>
</protein>
<evidence type="ECO:0000313" key="1">
    <source>
        <dbReference type="EMBL" id="KAJ0038219.1"/>
    </source>
</evidence>
<evidence type="ECO:0000313" key="2">
    <source>
        <dbReference type="Proteomes" id="UP001163603"/>
    </source>
</evidence>
<comment type="caution">
    <text evidence="1">The sequence shown here is derived from an EMBL/GenBank/DDBJ whole genome shotgun (WGS) entry which is preliminary data.</text>
</comment>
<dbReference type="Proteomes" id="UP001163603">
    <property type="component" value="Chromosome 6"/>
</dbReference>
<accession>A0ACC0YIT7</accession>
<gene>
    <name evidence="1" type="ORF">Pint_22851</name>
</gene>
<keyword evidence="2" id="KW-1185">Reference proteome</keyword>